<dbReference type="InterPro" id="IPR005017">
    <property type="entry name" value="OMPP1/FadL/TodX"/>
</dbReference>
<protein>
    <submittedName>
        <fullName evidence="9">Uncharacterized protein</fullName>
    </submittedName>
</protein>
<reference evidence="9 10" key="1">
    <citation type="journal article" date="2018" name="Nat. Biotechnol.">
        <title>A standardized bacterial taxonomy based on genome phylogeny substantially revises the tree of life.</title>
        <authorList>
            <person name="Parks D.H."/>
            <person name="Chuvochina M."/>
            <person name="Waite D.W."/>
            <person name="Rinke C."/>
            <person name="Skarshewski A."/>
            <person name="Chaumeil P.A."/>
            <person name="Hugenholtz P."/>
        </authorList>
    </citation>
    <scope>NUCLEOTIDE SEQUENCE [LARGE SCALE GENOMIC DNA]</scope>
    <source>
        <strain evidence="9">UBA9169</strain>
    </source>
</reference>
<evidence type="ECO:0000256" key="5">
    <source>
        <dbReference type="ARBA" id="ARBA00022729"/>
    </source>
</evidence>
<evidence type="ECO:0000256" key="2">
    <source>
        <dbReference type="ARBA" id="ARBA00008163"/>
    </source>
</evidence>
<dbReference type="Gene3D" id="2.40.160.60">
    <property type="entry name" value="Outer membrane protein transport protein (OMPP1/FadL/TodX)"/>
    <property type="match status" value="1"/>
</dbReference>
<evidence type="ECO:0000256" key="8">
    <source>
        <dbReference type="SAM" id="SignalP"/>
    </source>
</evidence>
<keyword evidence="4" id="KW-0812">Transmembrane</keyword>
<sequence length="354" mass="37658">MKSTLVSAACAATVAAGAAHAGGIERRGDPSQILFEEGNQYLEFSVVHVSPNVSGTNTTPFPVGPTGNITENYQNWAFGYKHELNDKITLAFVLDEPVGADVTYDTAGAFFAGSSASVDSIAATALMKYQFTDRISAYGGLKLQGLSGAITVQAAAGTAPNPYTLNVDKDYQLGYLVGAAYEVPEIAMRVALTYESEIEHEFRDNTGAPFKVKTPQSVTLHAQSGIAANTLLFGSIRWREWTEFAVSPSDFFPAPIASGTSDVWTYTLGVGRKFSDKWSGAFSLGYEKDNGDVVGNLSGTDGYWSYGVAAIYQGEGYKITTGVRYIDIGSANTSVASFSDNDAVAVGMKVGWTF</sequence>
<evidence type="ECO:0000256" key="4">
    <source>
        <dbReference type="ARBA" id="ARBA00022692"/>
    </source>
</evidence>
<dbReference type="AlphaFoldDB" id="A0A348W804"/>
<keyword evidence="5 8" id="KW-0732">Signal</keyword>
<evidence type="ECO:0000256" key="6">
    <source>
        <dbReference type="ARBA" id="ARBA00023136"/>
    </source>
</evidence>
<dbReference type="GO" id="GO:0009279">
    <property type="term" value="C:cell outer membrane"/>
    <property type="evidence" value="ECO:0007669"/>
    <property type="project" value="UniProtKB-SubCell"/>
</dbReference>
<evidence type="ECO:0000313" key="9">
    <source>
        <dbReference type="EMBL" id="HAR50666.1"/>
    </source>
</evidence>
<dbReference type="PANTHER" id="PTHR35093">
    <property type="entry name" value="OUTER MEMBRANE PROTEIN NMB0088-RELATED"/>
    <property type="match status" value="1"/>
</dbReference>
<comment type="caution">
    <text evidence="9">The sequence shown here is derived from an EMBL/GenBank/DDBJ whole genome shotgun (WGS) entry which is preliminary data.</text>
</comment>
<keyword evidence="3" id="KW-1134">Transmembrane beta strand</keyword>
<comment type="similarity">
    <text evidence="2">Belongs to the OmpP1/FadL family.</text>
</comment>
<keyword evidence="6" id="KW-0472">Membrane</keyword>
<dbReference type="GO" id="GO:0015483">
    <property type="term" value="F:long-chain fatty acid transporting porin activity"/>
    <property type="evidence" value="ECO:0007669"/>
    <property type="project" value="TreeGrafter"/>
</dbReference>
<evidence type="ECO:0000313" key="10">
    <source>
        <dbReference type="Proteomes" id="UP000264719"/>
    </source>
</evidence>
<dbReference type="RefSeq" id="WP_339856103.1">
    <property type="nucleotide sequence ID" value="NZ_CAXAXR010000032.1"/>
</dbReference>
<dbReference type="EMBL" id="DMVW01000027">
    <property type="protein sequence ID" value="HAR50666.1"/>
    <property type="molecule type" value="Genomic_DNA"/>
</dbReference>
<dbReference type="PANTHER" id="PTHR35093:SF8">
    <property type="entry name" value="OUTER MEMBRANE PROTEIN NMB0088-RELATED"/>
    <property type="match status" value="1"/>
</dbReference>
<evidence type="ECO:0000256" key="7">
    <source>
        <dbReference type="ARBA" id="ARBA00023237"/>
    </source>
</evidence>
<comment type="subcellular location">
    <subcellularLocation>
        <location evidence="1">Cell outer membrane</location>
        <topology evidence="1">Multi-pass membrane protein</topology>
    </subcellularLocation>
</comment>
<gene>
    <name evidence="9" type="ORF">DCS45_02155</name>
</gene>
<organism evidence="9 10">
    <name type="scientific">Roseovarius nubinhibens</name>
    <dbReference type="NCBI Taxonomy" id="314263"/>
    <lineage>
        <taxon>Bacteria</taxon>
        <taxon>Pseudomonadati</taxon>
        <taxon>Pseudomonadota</taxon>
        <taxon>Alphaproteobacteria</taxon>
        <taxon>Rhodobacterales</taxon>
        <taxon>Roseobacteraceae</taxon>
        <taxon>Roseovarius</taxon>
    </lineage>
</organism>
<accession>A0A348W804</accession>
<feature type="signal peptide" evidence="8">
    <location>
        <begin position="1"/>
        <end position="21"/>
    </location>
</feature>
<dbReference type="SUPFAM" id="SSF56935">
    <property type="entry name" value="Porins"/>
    <property type="match status" value="1"/>
</dbReference>
<evidence type="ECO:0000256" key="3">
    <source>
        <dbReference type="ARBA" id="ARBA00022452"/>
    </source>
</evidence>
<name>A0A348W804_9RHOB</name>
<dbReference type="Proteomes" id="UP000264719">
    <property type="component" value="Unassembled WGS sequence"/>
</dbReference>
<keyword evidence="7" id="KW-0998">Cell outer membrane</keyword>
<feature type="chain" id="PRO_5016649779" evidence="8">
    <location>
        <begin position="22"/>
        <end position="354"/>
    </location>
</feature>
<proteinExistence type="inferred from homology"/>
<evidence type="ECO:0000256" key="1">
    <source>
        <dbReference type="ARBA" id="ARBA00004571"/>
    </source>
</evidence>